<dbReference type="KEGG" id="mcu:HMPREF0573_10972"/>
<dbReference type="Proteomes" id="UP000006742">
    <property type="component" value="Chromosome"/>
</dbReference>
<dbReference type="EMBL" id="CP001992">
    <property type="protein sequence ID" value="ADI67291.1"/>
    <property type="molecule type" value="Genomic_DNA"/>
</dbReference>
<gene>
    <name evidence="1" type="ordered locus">HMPREF0573_10972</name>
</gene>
<reference evidence="2" key="1">
    <citation type="submission" date="2010-03" db="EMBL/GenBank/DDBJ databases">
        <title>Complete sequence of Mobiluncus curtisii ATCC 43063.</title>
        <authorList>
            <person name="Muzny D."/>
            <person name="Qin X."/>
            <person name="Deng J."/>
            <person name="Jiang H."/>
            <person name="Liu Y."/>
            <person name="Qu J."/>
            <person name="Song X.-Z."/>
            <person name="Zhang L."/>
            <person name="Thornton R."/>
            <person name="Coyle M."/>
            <person name="Francisco L."/>
            <person name="Jackson L."/>
            <person name="Javaid M."/>
            <person name="Korchina V."/>
            <person name="Kovar C."/>
            <person name="Mata R."/>
            <person name="Mathew T."/>
            <person name="Ngo R."/>
            <person name="Nguyen L."/>
            <person name="Nguyen N."/>
            <person name="Okwuonu G."/>
            <person name="Ongeri F."/>
            <person name="Pham C."/>
            <person name="Simmons D."/>
            <person name="Wilczek-Boney K."/>
            <person name="Hale W."/>
            <person name="Jakkamsetti A."/>
            <person name="Pham P."/>
            <person name="Ruth R."/>
            <person name="San Lucas F."/>
            <person name="Warren J."/>
            <person name="Zhang J."/>
            <person name="Zhao Z."/>
            <person name="Zhou C."/>
            <person name="Zhu D."/>
            <person name="Lee S."/>
            <person name="Bess C."/>
            <person name="Blankenburg K."/>
            <person name="Forbes L."/>
            <person name="Fu Q."/>
            <person name="Gubbala S."/>
            <person name="Hirani K."/>
            <person name="Jayaseelan J.C."/>
            <person name="Lara F."/>
            <person name="Munidasa M."/>
            <person name="Palculict T."/>
            <person name="Patil S."/>
            <person name="Pu L.-L."/>
            <person name="Saada N."/>
            <person name="Tang L."/>
            <person name="Weissenberger G."/>
            <person name="Zhu Y."/>
            <person name="Hemphill L."/>
            <person name="Shang Y."/>
            <person name="Youmans B."/>
            <person name="Ayvaz T."/>
            <person name="Ross M."/>
            <person name="Santibanez J."/>
            <person name="Aqrawi P."/>
            <person name="Gross S."/>
            <person name="Joshi V."/>
            <person name="Fowler G."/>
            <person name="Nazareth L."/>
            <person name="Reid J."/>
            <person name="Worley K."/>
            <person name="Petrosino J."/>
            <person name="Highlander S."/>
            <person name="Gibbs R."/>
            <person name="Gibbs R."/>
        </authorList>
    </citation>
    <scope>NUCLEOTIDE SEQUENCE [LARGE SCALE GENOMIC DNA]</scope>
    <source>
        <strain evidence="2">ATCC 43063 / DSM 2711 / V125</strain>
    </source>
</reference>
<evidence type="ECO:0000313" key="2">
    <source>
        <dbReference type="Proteomes" id="UP000006742"/>
    </source>
</evidence>
<sequence length="39" mass="4320">MITMIPVAPHIIYTIFPLAIFQACPEIDKAGKTTGFTLR</sequence>
<protein>
    <submittedName>
        <fullName evidence="1">Uncharacterized protein</fullName>
    </submittedName>
</protein>
<proteinExistence type="predicted"/>
<organism evidence="1 2">
    <name type="scientific">Mobiluncus curtisii (strain ATCC 43063 / DSM 2711 / V125)</name>
    <name type="common">Falcivibrio vaginalis</name>
    <dbReference type="NCBI Taxonomy" id="548479"/>
    <lineage>
        <taxon>Bacteria</taxon>
        <taxon>Bacillati</taxon>
        <taxon>Actinomycetota</taxon>
        <taxon>Actinomycetes</taxon>
        <taxon>Actinomycetales</taxon>
        <taxon>Actinomycetaceae</taxon>
        <taxon>Mobiluncus</taxon>
    </lineage>
</organism>
<name>D6ZKP2_MOBCV</name>
<accession>D6ZKP2</accession>
<dbReference type="AlphaFoldDB" id="D6ZKP2"/>
<dbReference type="HOGENOM" id="CLU_3312850_0_0_11"/>
<keyword evidence="2" id="KW-1185">Reference proteome</keyword>
<evidence type="ECO:0000313" key="1">
    <source>
        <dbReference type="EMBL" id="ADI67291.1"/>
    </source>
</evidence>